<feature type="transmembrane region" description="Helical" evidence="7">
    <location>
        <begin position="226"/>
        <end position="244"/>
    </location>
</feature>
<evidence type="ECO:0000256" key="7">
    <source>
        <dbReference type="SAM" id="Phobius"/>
    </source>
</evidence>
<gene>
    <name evidence="9" type="ORF">GLAREA_07723</name>
</gene>
<feature type="region of interest" description="Disordered" evidence="6">
    <location>
        <begin position="414"/>
        <end position="438"/>
    </location>
</feature>
<dbReference type="OMA" id="CYLAFFH"/>
<dbReference type="KEGG" id="glz:GLAREA_07723"/>
<keyword evidence="4 7" id="KW-0472">Membrane</keyword>
<evidence type="ECO:0000313" key="10">
    <source>
        <dbReference type="Proteomes" id="UP000016922"/>
    </source>
</evidence>
<name>S3D631_GLAL2</name>
<dbReference type="InterPro" id="IPR052337">
    <property type="entry name" value="SAT4-like"/>
</dbReference>
<accession>S3D631</accession>
<feature type="transmembrane region" description="Helical" evidence="7">
    <location>
        <begin position="142"/>
        <end position="165"/>
    </location>
</feature>
<dbReference type="RefSeq" id="XP_008080601.1">
    <property type="nucleotide sequence ID" value="XM_008082410.1"/>
</dbReference>
<dbReference type="Proteomes" id="UP000016922">
    <property type="component" value="Unassembled WGS sequence"/>
</dbReference>
<evidence type="ECO:0000256" key="3">
    <source>
        <dbReference type="ARBA" id="ARBA00022989"/>
    </source>
</evidence>
<dbReference type="GO" id="GO:0016020">
    <property type="term" value="C:membrane"/>
    <property type="evidence" value="ECO:0007669"/>
    <property type="project" value="UniProtKB-SubCell"/>
</dbReference>
<evidence type="ECO:0000256" key="2">
    <source>
        <dbReference type="ARBA" id="ARBA00022692"/>
    </source>
</evidence>
<comment type="similarity">
    <text evidence="5">Belongs to the SAT4 family.</text>
</comment>
<dbReference type="Pfam" id="PF20684">
    <property type="entry name" value="Fung_rhodopsin"/>
    <property type="match status" value="1"/>
</dbReference>
<dbReference type="PANTHER" id="PTHR33048">
    <property type="entry name" value="PTH11-LIKE INTEGRAL MEMBRANE PROTEIN (AFU_ORTHOLOGUE AFUA_5G11245)"/>
    <property type="match status" value="1"/>
</dbReference>
<reference evidence="9 10" key="1">
    <citation type="journal article" date="2013" name="BMC Genomics">
        <title>Genomics-driven discovery of the pneumocandin biosynthetic gene cluster in the fungus Glarea lozoyensis.</title>
        <authorList>
            <person name="Chen L."/>
            <person name="Yue Q."/>
            <person name="Zhang X."/>
            <person name="Xiang M."/>
            <person name="Wang C."/>
            <person name="Li S."/>
            <person name="Che Y."/>
            <person name="Ortiz-Lopez F.J."/>
            <person name="Bills G.F."/>
            <person name="Liu X."/>
            <person name="An Z."/>
        </authorList>
    </citation>
    <scope>NUCLEOTIDE SEQUENCE [LARGE SCALE GENOMIC DNA]</scope>
    <source>
        <strain evidence="10">ATCC 20868 / MF5171</strain>
    </source>
</reference>
<dbReference type="HOGENOM" id="CLU_044100_0_0_1"/>
<feature type="transmembrane region" description="Helical" evidence="7">
    <location>
        <begin position="108"/>
        <end position="130"/>
    </location>
</feature>
<protein>
    <recommendedName>
        <fullName evidence="8">Rhodopsin domain-containing protein</fullName>
    </recommendedName>
</protein>
<dbReference type="InterPro" id="IPR049326">
    <property type="entry name" value="Rhodopsin_dom_fungi"/>
</dbReference>
<evidence type="ECO:0000256" key="4">
    <source>
        <dbReference type="ARBA" id="ARBA00023136"/>
    </source>
</evidence>
<dbReference type="OrthoDB" id="444631at2759"/>
<dbReference type="PANTHER" id="PTHR33048:SF92">
    <property type="entry name" value="INTEGRAL MEMBRANE PROTEIN"/>
    <property type="match status" value="1"/>
</dbReference>
<dbReference type="AlphaFoldDB" id="S3D631"/>
<comment type="subcellular location">
    <subcellularLocation>
        <location evidence="1">Membrane</location>
        <topology evidence="1">Multi-pass membrane protein</topology>
    </subcellularLocation>
</comment>
<dbReference type="GeneID" id="19466775"/>
<evidence type="ECO:0000256" key="1">
    <source>
        <dbReference type="ARBA" id="ARBA00004141"/>
    </source>
</evidence>
<feature type="compositionally biased region" description="Basic and acidic residues" evidence="6">
    <location>
        <begin position="414"/>
        <end position="433"/>
    </location>
</feature>
<evidence type="ECO:0000313" key="9">
    <source>
        <dbReference type="EMBL" id="EPE32589.1"/>
    </source>
</evidence>
<keyword evidence="2 7" id="KW-0812">Transmembrane</keyword>
<dbReference type="EMBL" id="KE145359">
    <property type="protein sequence ID" value="EPE32589.1"/>
    <property type="molecule type" value="Genomic_DNA"/>
</dbReference>
<feature type="transmembrane region" description="Helical" evidence="7">
    <location>
        <begin position="264"/>
        <end position="286"/>
    </location>
</feature>
<evidence type="ECO:0000256" key="5">
    <source>
        <dbReference type="ARBA" id="ARBA00038359"/>
    </source>
</evidence>
<evidence type="ECO:0000259" key="8">
    <source>
        <dbReference type="Pfam" id="PF20684"/>
    </source>
</evidence>
<feature type="transmembrane region" description="Helical" evidence="7">
    <location>
        <begin position="20"/>
        <end position="40"/>
    </location>
</feature>
<keyword evidence="3 7" id="KW-1133">Transmembrane helix</keyword>
<sequence>MSVWGGKHDQAGRIDRKAYFLSTLILLIICLFTTVSRLYIRVFIQREFTLDDGLILVGFSCLVAGLVLFYTIAEEQFLVSDLTYNGVDALFRAPPNWLDQVMDYEKQVINSLLCTWAAIVCVKLSFIFFFRKLVERIRAMMIFWWVVLLFNLGVCGYGFSVYVLACPDRKNINLAQALQCGFGPKADKSVQYALSQMVLDVVGDLLILAIPIRLIWQIKIRLSQKLALAASLCLTILMITTTIIRVSGLKGAPDGALDSGWEVYWQIISAEVGIAMTAVTAFRTMLVNHRSASRSGGRGEERWSGMKGVMRKLGSWPSWLSSSRSGSAYTEEHRRARPLDDLPRPERGTLTGIRTFIEGQGTGRGQGFERVDTRGSSGELRTLAEEENWPLPTIVREPPKARAIEVRQEVWRSSESRHDLESGVGEHEHKRQTSADMMLPRVEHQRQTSADLMLPRNEHKRQTSADLMLPRVEHKRQTSADRMIPR</sequence>
<feature type="region of interest" description="Disordered" evidence="6">
    <location>
        <begin position="358"/>
        <end position="377"/>
    </location>
</feature>
<keyword evidence="10" id="KW-1185">Reference proteome</keyword>
<proteinExistence type="inferred from homology"/>
<feature type="transmembrane region" description="Helical" evidence="7">
    <location>
        <begin position="192"/>
        <end position="214"/>
    </location>
</feature>
<feature type="transmembrane region" description="Helical" evidence="7">
    <location>
        <begin position="52"/>
        <end position="73"/>
    </location>
</feature>
<evidence type="ECO:0000256" key="6">
    <source>
        <dbReference type="SAM" id="MobiDB-lite"/>
    </source>
</evidence>
<feature type="domain" description="Rhodopsin" evidence="8">
    <location>
        <begin position="37"/>
        <end position="286"/>
    </location>
</feature>
<organism evidence="9 10">
    <name type="scientific">Glarea lozoyensis (strain ATCC 20868 / MF5171)</name>
    <dbReference type="NCBI Taxonomy" id="1116229"/>
    <lineage>
        <taxon>Eukaryota</taxon>
        <taxon>Fungi</taxon>
        <taxon>Dikarya</taxon>
        <taxon>Ascomycota</taxon>
        <taxon>Pezizomycotina</taxon>
        <taxon>Leotiomycetes</taxon>
        <taxon>Helotiales</taxon>
        <taxon>Helotiaceae</taxon>
        <taxon>Glarea</taxon>
    </lineage>
</organism>
<dbReference type="eggNOG" id="ENOG502SJIJ">
    <property type="taxonomic scope" value="Eukaryota"/>
</dbReference>